<dbReference type="EMBL" id="FPAT01000008">
    <property type="protein sequence ID" value="SFT78173.1"/>
    <property type="molecule type" value="Genomic_DNA"/>
</dbReference>
<dbReference type="Pfam" id="PF03780">
    <property type="entry name" value="Asp23"/>
    <property type="match status" value="1"/>
</dbReference>
<sequence>MTGTVGTAESATESAATTRSEHGGITEPSERGGLRIDRGVLRRIAEHAADSVPNCVRMRRRVAGLGTGEHGATARLAGPERQLRIRLDLALRYPAPIAETVSAVRERVRTELERMADCRVATVDVTVTALVPHPTAPRVE</sequence>
<name>A0A1I7ATB6_9ACTN</name>
<dbReference type="RefSeq" id="WP_245780215.1">
    <property type="nucleotide sequence ID" value="NZ_FPAT01000008.1"/>
</dbReference>
<feature type="region of interest" description="Disordered" evidence="2">
    <location>
        <begin position="1"/>
        <end position="32"/>
    </location>
</feature>
<gene>
    <name evidence="3" type="ORF">SAMN04487904_10860</name>
</gene>
<keyword evidence="4" id="KW-1185">Reference proteome</keyword>
<organism evidence="3 4">
    <name type="scientific">Actinopolyspora righensis</name>
    <dbReference type="NCBI Taxonomy" id="995060"/>
    <lineage>
        <taxon>Bacteria</taxon>
        <taxon>Bacillati</taxon>
        <taxon>Actinomycetota</taxon>
        <taxon>Actinomycetes</taxon>
        <taxon>Actinopolysporales</taxon>
        <taxon>Actinopolysporaceae</taxon>
        <taxon>Actinopolyspora</taxon>
        <taxon>Actinopolyspora alba group</taxon>
    </lineage>
</organism>
<protein>
    <submittedName>
        <fullName evidence="3">Uncharacterized conserved protein YloU, alkaline shock protein (Asp23) family</fullName>
    </submittedName>
</protein>
<feature type="compositionally biased region" description="Basic and acidic residues" evidence="2">
    <location>
        <begin position="19"/>
        <end position="32"/>
    </location>
</feature>
<proteinExistence type="inferred from homology"/>
<dbReference type="Proteomes" id="UP000199165">
    <property type="component" value="Unassembled WGS sequence"/>
</dbReference>
<evidence type="ECO:0000256" key="2">
    <source>
        <dbReference type="SAM" id="MobiDB-lite"/>
    </source>
</evidence>
<dbReference type="InterPro" id="IPR005531">
    <property type="entry name" value="Asp23"/>
</dbReference>
<reference evidence="4" key="1">
    <citation type="submission" date="2016-10" db="EMBL/GenBank/DDBJ databases">
        <authorList>
            <person name="Varghese N."/>
            <person name="Submissions S."/>
        </authorList>
    </citation>
    <scope>NUCLEOTIDE SEQUENCE [LARGE SCALE GENOMIC DNA]</scope>
    <source>
        <strain evidence="4">DSM 45501</strain>
    </source>
</reference>
<dbReference type="AlphaFoldDB" id="A0A1I7ATB6"/>
<evidence type="ECO:0000256" key="1">
    <source>
        <dbReference type="ARBA" id="ARBA00005721"/>
    </source>
</evidence>
<evidence type="ECO:0000313" key="4">
    <source>
        <dbReference type="Proteomes" id="UP000199165"/>
    </source>
</evidence>
<evidence type="ECO:0000313" key="3">
    <source>
        <dbReference type="EMBL" id="SFT78173.1"/>
    </source>
</evidence>
<accession>A0A1I7ATB6</accession>
<feature type="compositionally biased region" description="Low complexity" evidence="2">
    <location>
        <begin position="7"/>
        <end position="18"/>
    </location>
</feature>
<comment type="similarity">
    <text evidence="1">Belongs to the asp23 family.</text>
</comment>
<dbReference type="STRING" id="995060.SAMN04487904_10860"/>